<evidence type="ECO:0000256" key="2">
    <source>
        <dbReference type="ARBA" id="ARBA00022150"/>
    </source>
</evidence>
<gene>
    <name evidence="10" type="primary">csm3</name>
    <name evidence="10" type="ORF">ENL71_10725</name>
</gene>
<keyword evidence="7" id="KW-0051">Antiviral defense</keyword>
<feature type="domain" description="CRISPR type III-associated protein" evidence="9">
    <location>
        <begin position="14"/>
        <end position="237"/>
    </location>
</feature>
<dbReference type="InterPro" id="IPR013412">
    <property type="entry name" value="CRISPR-assoc_RAMP_Csm3"/>
</dbReference>
<dbReference type="InterPro" id="IPR005537">
    <property type="entry name" value="RAMP_III_fam"/>
</dbReference>
<evidence type="ECO:0000256" key="8">
    <source>
        <dbReference type="ARBA" id="ARBA00033183"/>
    </source>
</evidence>
<evidence type="ECO:0000313" key="10">
    <source>
        <dbReference type="EMBL" id="HHS02914.1"/>
    </source>
</evidence>
<evidence type="ECO:0000256" key="7">
    <source>
        <dbReference type="ARBA" id="ARBA00023118"/>
    </source>
</evidence>
<protein>
    <recommendedName>
        <fullName evidence="2">CRISPR system Cms endoribonuclease Csm3</fullName>
    </recommendedName>
    <alternativeName>
        <fullName evidence="8">CRISPR type III A-associated RAMP protein Csm3</fullName>
    </alternativeName>
</protein>
<accession>A0A7C5Z7V9</accession>
<reference evidence="10" key="1">
    <citation type="journal article" date="2020" name="mSystems">
        <title>Genome- and Community-Level Interaction Insights into Carbon Utilization and Element Cycling Functions of Hydrothermarchaeota in Hydrothermal Sediment.</title>
        <authorList>
            <person name="Zhou Z."/>
            <person name="Liu Y."/>
            <person name="Xu W."/>
            <person name="Pan J."/>
            <person name="Luo Z.H."/>
            <person name="Li M."/>
        </authorList>
    </citation>
    <scope>NUCLEOTIDE SEQUENCE [LARGE SCALE GENOMIC DNA]</scope>
    <source>
        <strain evidence="10">SpSt-102</strain>
    </source>
</reference>
<dbReference type="InterPro" id="IPR052216">
    <property type="entry name" value="CRISPR_Csm3_endoribonuclease"/>
</dbReference>
<evidence type="ECO:0000259" key="9">
    <source>
        <dbReference type="Pfam" id="PF03787"/>
    </source>
</evidence>
<dbReference type="NCBIfam" id="TIGR02582">
    <property type="entry name" value="cas7_TM1809"/>
    <property type="match status" value="1"/>
</dbReference>
<dbReference type="GO" id="GO:0051607">
    <property type="term" value="P:defense response to virus"/>
    <property type="evidence" value="ECO:0007669"/>
    <property type="project" value="UniProtKB-KW"/>
</dbReference>
<dbReference type="GO" id="GO:0004519">
    <property type="term" value="F:endonuclease activity"/>
    <property type="evidence" value="ECO:0007669"/>
    <property type="project" value="UniProtKB-KW"/>
</dbReference>
<dbReference type="PANTHER" id="PTHR35579">
    <property type="entry name" value="CRISPR SYSTEM CMS ENDORIBONUCLEASE CSM3"/>
    <property type="match status" value="1"/>
</dbReference>
<sequence>MDVILKGKYIIRCKIKAVTGLHIGEGNNSIEIGGIDNAVVKDAEGKPYIPGSSLKGKMRSLMEFAEGKVKDELMVVAVKKGDKPEICIHMCDDKECPVCGLFGRNHGKHVTKKEFLKDPNAEGRDFSDAVIPTRLIVRDAKLIDSSITDEMKENLDLEWTEVKFENSIDRITSRATPRQSERVPAGAEFSAEFVVNRYEVDGNDDGQRYLNKFIKAMKLLEDDYLGGHGSRGNGKVKFANIEIVYKDSSDYEKDSSDLKPIATAPSLDQLKLATK</sequence>
<comment type="similarity">
    <text evidence="1">Belongs to the CRISPR-associated Csm3 family.</text>
</comment>
<evidence type="ECO:0000256" key="5">
    <source>
        <dbReference type="ARBA" id="ARBA00022801"/>
    </source>
</evidence>
<keyword evidence="6" id="KW-0694">RNA-binding</keyword>
<keyword evidence="4" id="KW-0255">Endonuclease</keyword>
<evidence type="ECO:0000256" key="1">
    <source>
        <dbReference type="ARBA" id="ARBA00006342"/>
    </source>
</evidence>
<organism evidence="10">
    <name type="scientific">Caldicellulosiruptor owensensis</name>
    <dbReference type="NCBI Taxonomy" id="55205"/>
    <lineage>
        <taxon>Bacteria</taxon>
        <taxon>Bacillati</taxon>
        <taxon>Bacillota</taxon>
        <taxon>Bacillota incertae sedis</taxon>
        <taxon>Caldicellulosiruptorales</taxon>
        <taxon>Caldicellulosiruptoraceae</taxon>
        <taxon>Caldicellulosiruptor</taxon>
    </lineage>
</organism>
<name>A0A7C5Z7V9_9FIRM</name>
<keyword evidence="5" id="KW-0378">Hydrolase</keyword>
<dbReference type="PANTHER" id="PTHR35579:SF3">
    <property type="entry name" value="CRISPR SYSTEM CMS ENDORIBONUCLEASE CSM3"/>
    <property type="match status" value="1"/>
</dbReference>
<evidence type="ECO:0000256" key="4">
    <source>
        <dbReference type="ARBA" id="ARBA00022759"/>
    </source>
</evidence>
<dbReference type="AlphaFoldDB" id="A0A7C5Z7V9"/>
<proteinExistence type="inferred from homology"/>
<dbReference type="EMBL" id="DRUZ01000123">
    <property type="protein sequence ID" value="HHS02914.1"/>
    <property type="molecule type" value="Genomic_DNA"/>
</dbReference>
<evidence type="ECO:0000256" key="6">
    <source>
        <dbReference type="ARBA" id="ARBA00022884"/>
    </source>
</evidence>
<comment type="caution">
    <text evidence="10">The sequence shown here is derived from an EMBL/GenBank/DDBJ whole genome shotgun (WGS) entry which is preliminary data.</text>
</comment>
<keyword evidence="3" id="KW-0540">Nuclease</keyword>
<dbReference type="GO" id="GO:0003723">
    <property type="term" value="F:RNA binding"/>
    <property type="evidence" value="ECO:0007669"/>
    <property type="project" value="UniProtKB-KW"/>
</dbReference>
<evidence type="ECO:0000256" key="3">
    <source>
        <dbReference type="ARBA" id="ARBA00022722"/>
    </source>
</evidence>
<dbReference type="Pfam" id="PF03787">
    <property type="entry name" value="RAMPs"/>
    <property type="match status" value="1"/>
</dbReference>
<dbReference type="GO" id="GO:0016787">
    <property type="term" value="F:hydrolase activity"/>
    <property type="evidence" value="ECO:0007669"/>
    <property type="project" value="UniProtKB-KW"/>
</dbReference>